<organism evidence="4 5">
    <name type="scientific">Salvia divinorum</name>
    <name type="common">Maria pastora</name>
    <name type="synonym">Diviner's sage</name>
    <dbReference type="NCBI Taxonomy" id="28513"/>
    <lineage>
        <taxon>Eukaryota</taxon>
        <taxon>Viridiplantae</taxon>
        <taxon>Streptophyta</taxon>
        <taxon>Embryophyta</taxon>
        <taxon>Tracheophyta</taxon>
        <taxon>Spermatophyta</taxon>
        <taxon>Magnoliopsida</taxon>
        <taxon>eudicotyledons</taxon>
        <taxon>Gunneridae</taxon>
        <taxon>Pentapetalae</taxon>
        <taxon>asterids</taxon>
        <taxon>lamiids</taxon>
        <taxon>Lamiales</taxon>
        <taxon>Lamiaceae</taxon>
        <taxon>Nepetoideae</taxon>
        <taxon>Mentheae</taxon>
        <taxon>Salviinae</taxon>
        <taxon>Salvia</taxon>
        <taxon>Salvia subgen. Calosphace</taxon>
    </lineage>
</organism>
<comment type="caution">
    <text evidence="4">The sequence shown here is derived from an EMBL/GenBank/DDBJ whole genome shotgun (WGS) entry which is preliminary data.</text>
</comment>
<evidence type="ECO:0008006" key="6">
    <source>
        <dbReference type="Google" id="ProtNLM"/>
    </source>
</evidence>
<gene>
    <name evidence="4" type="ORF">AAHA92_30795</name>
</gene>
<dbReference type="EMBL" id="JBEAFC010000012">
    <property type="protein sequence ID" value="KAL1534634.1"/>
    <property type="molecule type" value="Genomic_DNA"/>
</dbReference>
<dbReference type="PANTHER" id="PTHR13068">
    <property type="entry name" value="CGI-12 PROTEIN-RELATED"/>
    <property type="match status" value="1"/>
</dbReference>
<keyword evidence="5" id="KW-1185">Reference proteome</keyword>
<dbReference type="Gene3D" id="1.25.70.10">
    <property type="entry name" value="Transcription termination factor 3, mitochondrial"/>
    <property type="match status" value="1"/>
</dbReference>
<dbReference type="PANTHER" id="PTHR13068:SF166">
    <property type="entry name" value="TRANSCRIPTION TERMINATION FACTOR MTERF15, MITOCHONDRIAL-LIKE"/>
    <property type="match status" value="1"/>
</dbReference>
<evidence type="ECO:0000256" key="3">
    <source>
        <dbReference type="ARBA" id="ARBA00022946"/>
    </source>
</evidence>
<protein>
    <recommendedName>
        <fullName evidence="6">Mitochondrial transcription termination factor family protein</fullName>
    </recommendedName>
</protein>
<proteinExistence type="inferred from homology"/>
<dbReference type="Proteomes" id="UP001567538">
    <property type="component" value="Unassembled WGS sequence"/>
</dbReference>
<keyword evidence="2" id="KW-0805">Transcription regulation</keyword>
<keyword evidence="2" id="KW-0806">Transcription termination</keyword>
<dbReference type="InterPro" id="IPR003690">
    <property type="entry name" value="MTERF"/>
</dbReference>
<comment type="similarity">
    <text evidence="1">Belongs to the mTERF family.</text>
</comment>
<evidence type="ECO:0000256" key="1">
    <source>
        <dbReference type="ARBA" id="ARBA00007692"/>
    </source>
</evidence>
<keyword evidence="2" id="KW-0804">Transcription</keyword>
<dbReference type="AlphaFoldDB" id="A0ABD1FS18"/>
<evidence type="ECO:0000313" key="4">
    <source>
        <dbReference type="EMBL" id="KAL1534634.1"/>
    </source>
</evidence>
<evidence type="ECO:0000256" key="2">
    <source>
        <dbReference type="ARBA" id="ARBA00022472"/>
    </source>
</evidence>
<dbReference type="Pfam" id="PF02536">
    <property type="entry name" value="mTERF"/>
    <property type="match status" value="1"/>
</dbReference>
<evidence type="ECO:0000313" key="5">
    <source>
        <dbReference type="Proteomes" id="UP001567538"/>
    </source>
</evidence>
<keyword evidence="3" id="KW-0809">Transit peptide</keyword>
<accession>A0ABD1FS18</accession>
<name>A0ABD1FS18_SALDI</name>
<dbReference type="InterPro" id="IPR038538">
    <property type="entry name" value="MTERF_sf"/>
</dbReference>
<reference evidence="4 5" key="1">
    <citation type="submission" date="2024-06" db="EMBL/GenBank/DDBJ databases">
        <title>A chromosome level genome sequence of Diviner's sage (Salvia divinorum).</title>
        <authorList>
            <person name="Ford S.A."/>
            <person name="Ro D.-K."/>
            <person name="Ness R.W."/>
            <person name="Phillips M.A."/>
        </authorList>
    </citation>
    <scope>NUCLEOTIDE SEQUENCE [LARGE SCALE GENOMIC DNA]</scope>
    <source>
        <strain evidence="4">SAF-2024a</strain>
        <tissue evidence="4">Leaf</tissue>
    </source>
</reference>
<sequence length="225" mass="25718">MQPNVLDRSLESQIIPCVDFLRSFLGSDEDVLFSILRHPSILRENLQKTILPNVGILRDAGVPESHIVALLRTDPRRVALAPDTFRLVVQRILNLGFSPDMKAFITGLKVMRQLSALSWKEKVRHYTRWGWSEDQVLVVIRKNPRIMPAILGLSFERRIVPRCAFYQALLSKGFVKSSSLGLLLVCSHSLFLEKYVKRFGEKDPEILITFGFVCVCYQCYNEPVA</sequence>
<dbReference type="GO" id="GO:0006353">
    <property type="term" value="P:DNA-templated transcription termination"/>
    <property type="evidence" value="ECO:0007669"/>
    <property type="project" value="UniProtKB-KW"/>
</dbReference>